<keyword evidence="4" id="KW-1185">Reference proteome</keyword>
<dbReference type="InterPro" id="IPR012337">
    <property type="entry name" value="RNaseH-like_sf"/>
</dbReference>
<dbReference type="EMBL" id="CAKOFQ010007494">
    <property type="protein sequence ID" value="CAH2002434.1"/>
    <property type="molecule type" value="Genomic_DNA"/>
</dbReference>
<dbReference type="PANTHER" id="PTHR45749">
    <property type="match status" value="1"/>
</dbReference>
<evidence type="ECO:0000256" key="1">
    <source>
        <dbReference type="SAM" id="MobiDB-lite"/>
    </source>
</evidence>
<feature type="region of interest" description="Disordered" evidence="1">
    <location>
        <begin position="45"/>
        <end position="75"/>
    </location>
</feature>
<evidence type="ECO:0000313" key="3">
    <source>
        <dbReference type="EMBL" id="CAH2002434.1"/>
    </source>
</evidence>
<evidence type="ECO:0000313" key="4">
    <source>
        <dbReference type="Proteomes" id="UP001152888"/>
    </source>
</evidence>
<gene>
    <name evidence="3" type="ORF">ACAOBT_LOCUS26789</name>
</gene>
<dbReference type="Proteomes" id="UP001152888">
    <property type="component" value="Unassembled WGS sequence"/>
</dbReference>
<feature type="region of interest" description="Disordered" evidence="1">
    <location>
        <begin position="1"/>
        <end position="23"/>
    </location>
</feature>
<name>A0A9P0M0Q3_ACAOB</name>
<dbReference type="GO" id="GO:0046983">
    <property type="term" value="F:protein dimerization activity"/>
    <property type="evidence" value="ECO:0007669"/>
    <property type="project" value="InterPro"/>
</dbReference>
<dbReference type="SUPFAM" id="SSF53098">
    <property type="entry name" value="Ribonuclease H-like"/>
    <property type="match status" value="1"/>
</dbReference>
<sequence>MSERKRDYPSGAEKRKSKRKREEVIKKVPKISSFFHRQDTVSDLDWKDSSEARSSSNIHSEIEESQAHTSSDVHPEIEEHQVNDSDIFEDCNIISSDRGNFGDNLSECERKIIFKLGPFKPQGPFPKDSERFIAVTDCSAAGLKTAFLNLTKEYGIDLTKCRGQGYDGANVMSGIYGGLQTLIKEHAPNADYVHCAAHALNLVLNDAARHVREISTFFDNLEKVYTFFGNSIKRWAMLSDDPSEKYLITLKKVCPTRWSSRNDALLAVKKNFLLIMKTLYQLNLISNKKDEREECKNIINILESYDFLVLVTFFSSLFEIINPISKALQHENNDLQKSSILLSNLLNRLCQLRNQISFNSLLNESKDLAKEWGVTTVFKNSRRKITKRFFDELSQDERISDPESYFKVNVYYCCLDILISQTKERFQSLCDLSSMFEILQPEKLLSSSNEEILIASGKLSVKYSKDISVNLCDQLKALKTCLKSEIQKIYSIKELIELLLVKFNSLASSFPEVITACFLFLTLPVTTATAERSFSKLKLIKNYLRTSMGQERLSDLSLLSIEVETLEKLKSSSAINDLINQFAEKKARRMNV</sequence>
<dbReference type="PANTHER" id="PTHR45749:SF37">
    <property type="entry name" value="OS05G0311600 PROTEIN"/>
    <property type="match status" value="1"/>
</dbReference>
<accession>A0A9P0M0Q3</accession>
<protein>
    <recommendedName>
        <fullName evidence="2">HAT C-terminal dimerisation domain-containing protein</fullName>
    </recommendedName>
</protein>
<feature type="domain" description="HAT C-terminal dimerisation" evidence="2">
    <location>
        <begin position="502"/>
        <end position="562"/>
    </location>
</feature>
<dbReference type="OrthoDB" id="6611240at2759"/>
<dbReference type="AlphaFoldDB" id="A0A9P0M0Q3"/>
<feature type="compositionally biased region" description="Basic and acidic residues" evidence="1">
    <location>
        <begin position="60"/>
        <end position="75"/>
    </location>
</feature>
<comment type="caution">
    <text evidence="3">The sequence shown here is derived from an EMBL/GenBank/DDBJ whole genome shotgun (WGS) entry which is preliminary data.</text>
</comment>
<dbReference type="Pfam" id="PF05699">
    <property type="entry name" value="Dimer_Tnp_hAT"/>
    <property type="match status" value="1"/>
</dbReference>
<dbReference type="InterPro" id="IPR008906">
    <property type="entry name" value="HATC_C_dom"/>
</dbReference>
<evidence type="ECO:0000259" key="2">
    <source>
        <dbReference type="Pfam" id="PF05699"/>
    </source>
</evidence>
<organism evidence="3 4">
    <name type="scientific">Acanthoscelides obtectus</name>
    <name type="common">Bean weevil</name>
    <name type="synonym">Bruchus obtectus</name>
    <dbReference type="NCBI Taxonomy" id="200917"/>
    <lineage>
        <taxon>Eukaryota</taxon>
        <taxon>Metazoa</taxon>
        <taxon>Ecdysozoa</taxon>
        <taxon>Arthropoda</taxon>
        <taxon>Hexapoda</taxon>
        <taxon>Insecta</taxon>
        <taxon>Pterygota</taxon>
        <taxon>Neoptera</taxon>
        <taxon>Endopterygota</taxon>
        <taxon>Coleoptera</taxon>
        <taxon>Polyphaga</taxon>
        <taxon>Cucujiformia</taxon>
        <taxon>Chrysomeloidea</taxon>
        <taxon>Chrysomelidae</taxon>
        <taxon>Bruchinae</taxon>
        <taxon>Bruchini</taxon>
        <taxon>Acanthoscelides</taxon>
    </lineage>
</organism>
<proteinExistence type="predicted"/>
<reference evidence="3" key="1">
    <citation type="submission" date="2022-03" db="EMBL/GenBank/DDBJ databases">
        <authorList>
            <person name="Sayadi A."/>
        </authorList>
    </citation>
    <scope>NUCLEOTIDE SEQUENCE</scope>
</reference>